<accession>A0ACB8Q536</accession>
<name>A0ACB8Q536_9AGAM</name>
<protein>
    <submittedName>
        <fullName evidence="1">Uncharacterized protein</fullName>
    </submittedName>
</protein>
<dbReference type="Proteomes" id="UP000814128">
    <property type="component" value="Unassembled WGS sequence"/>
</dbReference>
<evidence type="ECO:0000313" key="2">
    <source>
        <dbReference type="Proteomes" id="UP000814128"/>
    </source>
</evidence>
<reference evidence="1" key="1">
    <citation type="submission" date="2021-02" db="EMBL/GenBank/DDBJ databases">
        <authorList>
            <consortium name="DOE Joint Genome Institute"/>
            <person name="Ahrendt S."/>
            <person name="Looney B.P."/>
            <person name="Miyauchi S."/>
            <person name="Morin E."/>
            <person name="Drula E."/>
            <person name="Courty P.E."/>
            <person name="Chicoki N."/>
            <person name="Fauchery L."/>
            <person name="Kohler A."/>
            <person name="Kuo A."/>
            <person name="Labutti K."/>
            <person name="Pangilinan J."/>
            <person name="Lipzen A."/>
            <person name="Riley R."/>
            <person name="Andreopoulos W."/>
            <person name="He G."/>
            <person name="Johnson J."/>
            <person name="Barry K.W."/>
            <person name="Grigoriev I.V."/>
            <person name="Nagy L."/>
            <person name="Hibbett D."/>
            <person name="Henrissat B."/>
            <person name="Matheny P.B."/>
            <person name="Labbe J."/>
            <person name="Martin F."/>
        </authorList>
    </citation>
    <scope>NUCLEOTIDE SEQUENCE</scope>
    <source>
        <strain evidence="1">EC-137</strain>
    </source>
</reference>
<reference evidence="1" key="2">
    <citation type="journal article" date="2022" name="New Phytol.">
        <title>Evolutionary transition to the ectomycorrhizal habit in the genomes of a hyperdiverse lineage of mushroom-forming fungi.</title>
        <authorList>
            <person name="Looney B."/>
            <person name="Miyauchi S."/>
            <person name="Morin E."/>
            <person name="Drula E."/>
            <person name="Courty P.E."/>
            <person name="Kohler A."/>
            <person name="Kuo A."/>
            <person name="LaButti K."/>
            <person name="Pangilinan J."/>
            <person name="Lipzen A."/>
            <person name="Riley R."/>
            <person name="Andreopoulos W."/>
            <person name="He G."/>
            <person name="Johnson J."/>
            <person name="Nolan M."/>
            <person name="Tritt A."/>
            <person name="Barry K.W."/>
            <person name="Grigoriev I.V."/>
            <person name="Nagy L.G."/>
            <person name="Hibbett D."/>
            <person name="Henrissat B."/>
            <person name="Matheny P.B."/>
            <person name="Labbe J."/>
            <person name="Martin F.M."/>
        </authorList>
    </citation>
    <scope>NUCLEOTIDE SEQUENCE</scope>
    <source>
        <strain evidence="1">EC-137</strain>
    </source>
</reference>
<evidence type="ECO:0000313" key="1">
    <source>
        <dbReference type="EMBL" id="KAI0026730.1"/>
    </source>
</evidence>
<dbReference type="EMBL" id="MU274237">
    <property type="protein sequence ID" value="KAI0026730.1"/>
    <property type="molecule type" value="Genomic_DNA"/>
</dbReference>
<organism evidence="1 2">
    <name type="scientific">Vararia minispora EC-137</name>
    <dbReference type="NCBI Taxonomy" id="1314806"/>
    <lineage>
        <taxon>Eukaryota</taxon>
        <taxon>Fungi</taxon>
        <taxon>Dikarya</taxon>
        <taxon>Basidiomycota</taxon>
        <taxon>Agaricomycotina</taxon>
        <taxon>Agaricomycetes</taxon>
        <taxon>Russulales</taxon>
        <taxon>Lachnocladiaceae</taxon>
        <taxon>Vararia</taxon>
    </lineage>
</organism>
<sequence length="1104" mass="124314">MDPTVSSFNTNSSGSASFERMSTSPRPEEQPSQMQAQMYMSEEIQQDTPGIVQPNAPHYPAYIMLIHGLPLPAQGPTIPYNVPPGPGQGIHYMYGHQPMEPRPYEPPTQINSNQLPSVPPIPVAMHTHLPIPTGLSAQAAVQNYTAVPDQWIPGLASQPVLPHTVRPSQSPPRDPWHPTSGTNKKDTEKQRITRRRRQTSESNSDSDLESSEREYDSDEESNSGEESEEESDHSPKRQKYEKKRQSGTERCDPSDTYRSSSAQGQYAGRSAAKDQEAPAPPLETINMIYDPQNPGAYPHPHQHTYLAHSQGFQPVKPTLIVQKLGMPLPKTRGAPPTFKGHYGDVENFLMHFEELCHIHGIIDGPTKCRMVVRYCSTNVRNTVEGISGFAKGNWQRWRKYTRGYVEIAGNMRRARNLSKDEYQRSFWDGIHSHFAQRLEDKLELMYPNWDRKKPWTYDQTTKAAELLLKRGTYARRRQRLQKEDASDSDSDSDDESESSSSEGEEKPTRTQSKKSTASRTKPTLEKTKPVSPKARVAVAHAPEIPPEAITAATVDNRLAKINSEEHRLFEETVSRMSSFSRADPRYAMAYMRAITLEPASQEWLAKPLPPQEPTHHGRNVAQTFGVVSYPPPNQYSIPQMSAQNMHVPQQGFRSQNTEKICYGCGQQGHTIRQCEVIADDIRQQRVQWNRNGFLEYPNGRPVRNTRGETYHQTIVRETPLRAPPGDGQTTPASLPTPAAAPATSHFVRGIEESALISSLSDSDTDKAGIVMYNAPVYVSDSEYDSGSGYEGESEKRDDKPGSTATVYQTTQTRKKTRLVTRSQNGIRVSKPERDPEQFKMSAKKQVVKKVTSIPGERKTHPTKTDKKSKPPPMFTLPTVQVQDAEVDVPMSGDDEGDKRDKDEPGGNEKAGDSPERQMEDMSGDPEAQRQKGPKRSRKKKAVQVPELTEAGYVGERRKRAQRIAPIAREGDPQALYRWLLDVKVEWPIRDILANCEGIRNQLLENVRKKSYQEPEVVDKTGRSLFVSGSRERFWPVRPPILRDEECLRIHLLEILAVINGYEIPAIIDTGSQLNLMSSEVAEVIRQPRGSRPHPWKTQTEGKEF</sequence>
<gene>
    <name evidence="1" type="ORF">K488DRAFT_75125</name>
</gene>
<comment type="caution">
    <text evidence="1">The sequence shown here is derived from an EMBL/GenBank/DDBJ whole genome shotgun (WGS) entry which is preliminary data.</text>
</comment>
<proteinExistence type="predicted"/>
<keyword evidence="2" id="KW-1185">Reference proteome</keyword>